<dbReference type="PANTHER" id="PTHR24223:SF345">
    <property type="entry name" value="ABC MULTIDRUG TRANSPORTER (EUROFUNG)"/>
    <property type="match status" value="1"/>
</dbReference>
<dbReference type="OrthoDB" id="6500128at2759"/>
<feature type="domain" description="ABC transporter" evidence="10">
    <location>
        <begin position="607"/>
        <end position="841"/>
    </location>
</feature>
<dbReference type="InterPro" id="IPR044746">
    <property type="entry name" value="ABCC_6TM_D1"/>
</dbReference>
<comment type="caution">
    <text evidence="12">The sequence shown here is derived from an EMBL/GenBank/DDBJ whole genome shotgun (WGS) entry which is preliminary data.</text>
</comment>
<dbReference type="SMART" id="SM00382">
    <property type="entry name" value="AAA"/>
    <property type="match status" value="2"/>
</dbReference>
<dbReference type="Pfam" id="PF00664">
    <property type="entry name" value="ABC_membrane"/>
    <property type="match status" value="2"/>
</dbReference>
<dbReference type="SUPFAM" id="SSF90123">
    <property type="entry name" value="ABC transporter transmembrane region"/>
    <property type="match status" value="2"/>
</dbReference>
<feature type="compositionally biased region" description="Polar residues" evidence="8">
    <location>
        <begin position="858"/>
        <end position="871"/>
    </location>
</feature>
<dbReference type="PROSITE" id="PS50893">
    <property type="entry name" value="ABC_TRANSPORTER_2"/>
    <property type="match status" value="2"/>
</dbReference>
<evidence type="ECO:0000256" key="8">
    <source>
        <dbReference type="SAM" id="MobiDB-lite"/>
    </source>
</evidence>
<reference evidence="12" key="1">
    <citation type="submission" date="2022-11" db="EMBL/GenBank/DDBJ databases">
        <authorList>
            <person name="Petersen C."/>
        </authorList>
    </citation>
    <scope>NUCLEOTIDE SEQUENCE</scope>
    <source>
        <strain evidence="12">IBT 30069</strain>
    </source>
</reference>
<dbReference type="Proteomes" id="UP001149165">
    <property type="component" value="Unassembled WGS sequence"/>
</dbReference>
<dbReference type="FunFam" id="1.20.1560.10:FF:000055">
    <property type="entry name" value="ABC multidrug transporter (Eurofung)"/>
    <property type="match status" value="1"/>
</dbReference>
<dbReference type="InterPro" id="IPR056227">
    <property type="entry name" value="TMD0_ABC"/>
</dbReference>
<keyword evidence="4" id="KW-0547">Nucleotide-binding</keyword>
<dbReference type="CDD" id="cd18579">
    <property type="entry name" value="ABC_6TM_ABCC_D1"/>
    <property type="match status" value="1"/>
</dbReference>
<dbReference type="InterPro" id="IPR017871">
    <property type="entry name" value="ABC_transporter-like_CS"/>
</dbReference>
<dbReference type="GO" id="GO:0016020">
    <property type="term" value="C:membrane"/>
    <property type="evidence" value="ECO:0007669"/>
    <property type="project" value="UniProtKB-SubCell"/>
</dbReference>
<feature type="transmembrane region" description="Helical" evidence="9">
    <location>
        <begin position="1128"/>
        <end position="1148"/>
    </location>
</feature>
<feature type="transmembrane region" description="Helical" evidence="9">
    <location>
        <begin position="90"/>
        <end position="110"/>
    </location>
</feature>
<protein>
    <recommendedName>
        <fullName evidence="14">ABC transporter</fullName>
    </recommendedName>
</protein>
<feature type="domain" description="ABC transmembrane type-1" evidence="11">
    <location>
        <begin position="909"/>
        <end position="1184"/>
    </location>
</feature>
<comment type="subcellular location">
    <subcellularLocation>
        <location evidence="1">Membrane</location>
        <topology evidence="1">Multi-pass membrane protein</topology>
    </subcellularLocation>
</comment>
<dbReference type="GO" id="GO:0140359">
    <property type="term" value="F:ABC-type transporter activity"/>
    <property type="evidence" value="ECO:0007669"/>
    <property type="project" value="InterPro"/>
</dbReference>
<keyword evidence="2" id="KW-0813">Transport</keyword>
<feature type="transmembrane region" description="Helical" evidence="9">
    <location>
        <begin position="1044"/>
        <end position="1064"/>
    </location>
</feature>
<dbReference type="InterPro" id="IPR027417">
    <property type="entry name" value="P-loop_NTPase"/>
</dbReference>
<dbReference type="PANTHER" id="PTHR24223">
    <property type="entry name" value="ATP-BINDING CASSETTE SUB-FAMILY C"/>
    <property type="match status" value="1"/>
</dbReference>
<dbReference type="PROSITE" id="PS00211">
    <property type="entry name" value="ABC_TRANSPORTER_1"/>
    <property type="match status" value="2"/>
</dbReference>
<dbReference type="InterPro" id="IPR011527">
    <property type="entry name" value="ABC1_TM_dom"/>
</dbReference>
<dbReference type="EMBL" id="JAPQKH010000005">
    <property type="protein sequence ID" value="KAJ5096778.1"/>
    <property type="molecule type" value="Genomic_DNA"/>
</dbReference>
<feature type="transmembrane region" description="Helical" evidence="9">
    <location>
        <begin position="153"/>
        <end position="175"/>
    </location>
</feature>
<keyword evidence="13" id="KW-1185">Reference proteome</keyword>
<feature type="transmembrane region" description="Helical" evidence="9">
    <location>
        <begin position="1020"/>
        <end position="1038"/>
    </location>
</feature>
<keyword evidence="7 9" id="KW-0472">Membrane</keyword>
<proteinExistence type="predicted"/>
<feature type="transmembrane region" description="Helical" evidence="9">
    <location>
        <begin position="122"/>
        <end position="141"/>
    </location>
</feature>
<dbReference type="InterPro" id="IPR044726">
    <property type="entry name" value="ABCC_6TM_D2"/>
</dbReference>
<dbReference type="SUPFAM" id="SSF52540">
    <property type="entry name" value="P-loop containing nucleoside triphosphate hydrolases"/>
    <property type="match status" value="2"/>
</dbReference>
<evidence type="ECO:0000259" key="10">
    <source>
        <dbReference type="PROSITE" id="PS50893"/>
    </source>
</evidence>
<dbReference type="Gene3D" id="1.20.1560.10">
    <property type="entry name" value="ABC transporter type 1, transmembrane domain"/>
    <property type="match status" value="2"/>
</dbReference>
<feature type="transmembrane region" description="Helical" evidence="9">
    <location>
        <begin position="434"/>
        <end position="455"/>
    </location>
</feature>
<feature type="transmembrane region" description="Helical" evidence="9">
    <location>
        <begin position="512"/>
        <end position="537"/>
    </location>
</feature>
<feature type="region of interest" description="Disordered" evidence="8">
    <location>
        <begin position="858"/>
        <end position="881"/>
    </location>
</feature>
<dbReference type="PROSITE" id="PS50929">
    <property type="entry name" value="ABC_TM1F"/>
    <property type="match status" value="2"/>
</dbReference>
<keyword evidence="6 9" id="KW-1133">Transmembrane helix</keyword>
<feature type="domain" description="ABC transmembrane type-1" evidence="11">
    <location>
        <begin position="302"/>
        <end position="571"/>
    </location>
</feature>
<evidence type="ECO:0000256" key="9">
    <source>
        <dbReference type="SAM" id="Phobius"/>
    </source>
</evidence>
<name>A0A9W9K8A9_9EURO</name>
<dbReference type="FunFam" id="1.20.1560.10:FF:000066">
    <property type="entry name" value="ABC multidrug transporter (Eurofung)"/>
    <property type="match status" value="1"/>
</dbReference>
<feature type="transmembrane region" description="Helical" evidence="9">
    <location>
        <begin position="289"/>
        <end position="315"/>
    </location>
</feature>
<evidence type="ECO:0000256" key="1">
    <source>
        <dbReference type="ARBA" id="ARBA00004141"/>
    </source>
</evidence>
<feature type="transmembrane region" description="Helical" evidence="9">
    <location>
        <begin position="335"/>
        <end position="358"/>
    </location>
</feature>
<dbReference type="Pfam" id="PF00005">
    <property type="entry name" value="ABC_tran"/>
    <property type="match status" value="2"/>
</dbReference>
<dbReference type="CDD" id="cd18580">
    <property type="entry name" value="ABC_6TM_ABCC_D2"/>
    <property type="match status" value="1"/>
</dbReference>
<evidence type="ECO:0008006" key="14">
    <source>
        <dbReference type="Google" id="ProtNLM"/>
    </source>
</evidence>
<feature type="transmembrane region" description="Helical" evidence="9">
    <location>
        <begin position="943"/>
        <end position="971"/>
    </location>
</feature>
<feature type="domain" description="ABC transporter" evidence="10">
    <location>
        <begin position="1223"/>
        <end position="1493"/>
    </location>
</feature>
<keyword evidence="3 9" id="KW-0812">Transmembrane</keyword>
<dbReference type="InterPro" id="IPR036640">
    <property type="entry name" value="ABC1_TM_sf"/>
</dbReference>
<dbReference type="GO" id="GO:0005524">
    <property type="term" value="F:ATP binding"/>
    <property type="evidence" value="ECO:0007669"/>
    <property type="project" value="UniProtKB-KW"/>
</dbReference>
<dbReference type="InterPro" id="IPR003593">
    <property type="entry name" value="AAA+_ATPase"/>
</dbReference>
<organism evidence="12 13">
    <name type="scientific">Penicillium angulare</name>
    <dbReference type="NCBI Taxonomy" id="116970"/>
    <lineage>
        <taxon>Eukaryota</taxon>
        <taxon>Fungi</taxon>
        <taxon>Dikarya</taxon>
        <taxon>Ascomycota</taxon>
        <taxon>Pezizomycotina</taxon>
        <taxon>Eurotiomycetes</taxon>
        <taxon>Eurotiomycetidae</taxon>
        <taxon>Eurotiales</taxon>
        <taxon>Aspergillaceae</taxon>
        <taxon>Penicillium</taxon>
    </lineage>
</organism>
<feature type="non-terminal residue" evidence="12">
    <location>
        <position position="1499"/>
    </location>
</feature>
<evidence type="ECO:0000256" key="5">
    <source>
        <dbReference type="ARBA" id="ARBA00022840"/>
    </source>
</evidence>
<dbReference type="InterPro" id="IPR050173">
    <property type="entry name" value="ABC_transporter_C-like"/>
</dbReference>
<keyword evidence="5" id="KW-0067">ATP-binding</keyword>
<dbReference type="InterPro" id="IPR003439">
    <property type="entry name" value="ABC_transporter-like_ATP-bd"/>
</dbReference>
<evidence type="ECO:0000256" key="6">
    <source>
        <dbReference type="ARBA" id="ARBA00022989"/>
    </source>
</evidence>
<evidence type="ECO:0000313" key="12">
    <source>
        <dbReference type="EMBL" id="KAJ5096778.1"/>
    </source>
</evidence>
<evidence type="ECO:0000256" key="3">
    <source>
        <dbReference type="ARBA" id="ARBA00022692"/>
    </source>
</evidence>
<evidence type="ECO:0000256" key="2">
    <source>
        <dbReference type="ARBA" id="ARBA00022448"/>
    </source>
</evidence>
<feature type="transmembrane region" description="Helical" evidence="9">
    <location>
        <begin position="55"/>
        <end position="78"/>
    </location>
</feature>
<accession>A0A9W9K8A9</accession>
<evidence type="ECO:0000259" key="11">
    <source>
        <dbReference type="PROSITE" id="PS50929"/>
    </source>
</evidence>
<evidence type="ECO:0000256" key="7">
    <source>
        <dbReference type="ARBA" id="ARBA00023136"/>
    </source>
</evidence>
<reference evidence="12" key="2">
    <citation type="journal article" date="2023" name="IMA Fungus">
        <title>Comparative genomic study of the Penicillium genus elucidates a diverse pangenome and 15 lateral gene transfer events.</title>
        <authorList>
            <person name="Petersen C."/>
            <person name="Sorensen T."/>
            <person name="Nielsen M.R."/>
            <person name="Sondergaard T.E."/>
            <person name="Sorensen J.L."/>
            <person name="Fitzpatrick D.A."/>
            <person name="Frisvad J.C."/>
            <person name="Nielsen K.L."/>
        </authorList>
    </citation>
    <scope>NUCLEOTIDE SEQUENCE</scope>
    <source>
        <strain evidence="12">IBT 30069</strain>
    </source>
</reference>
<dbReference type="Gene3D" id="3.40.50.300">
    <property type="entry name" value="P-loop containing nucleotide triphosphate hydrolases"/>
    <property type="match status" value="2"/>
</dbReference>
<feature type="transmembrane region" description="Helical" evidence="9">
    <location>
        <begin position="181"/>
        <end position="200"/>
    </location>
</feature>
<dbReference type="GO" id="GO:0016887">
    <property type="term" value="F:ATP hydrolysis activity"/>
    <property type="evidence" value="ECO:0007669"/>
    <property type="project" value="InterPro"/>
</dbReference>
<evidence type="ECO:0000256" key="4">
    <source>
        <dbReference type="ARBA" id="ARBA00022741"/>
    </source>
</evidence>
<evidence type="ECO:0000313" key="13">
    <source>
        <dbReference type="Proteomes" id="UP001149165"/>
    </source>
</evidence>
<feature type="transmembrane region" description="Helical" evidence="9">
    <location>
        <begin position="908"/>
        <end position="931"/>
    </location>
</feature>
<gene>
    <name evidence="12" type="ORF">N7456_007499</name>
</gene>
<dbReference type="Pfam" id="PF24357">
    <property type="entry name" value="TMD0_ABC"/>
    <property type="match status" value="1"/>
</dbReference>
<sequence>RQPNHWRAFPQPFRGEPGSWSVNMALPICTDDTSFGPVVVGCRGNFDFTLKFEKIILTILPSAIFIALAIPRVVVLAGRPITKEGNGFKFTKLTVTGVYAALRLAILIITGIDSFELRPLSIATDTVCLLAAIVISALSFVEHSRSPRPSILLSSFLSLTTLFDIAQVRTLWLLANNPTELIYVKLLTAAIVCKAVLFVLESLQRRSWLRWDWKIHSPEETTGIYGLGSYFWLAPIFAQGYKKILDLSDLYPLDQKVAVETLQPSFARYAKNLCFNGDKNGLTKALARALLLPILLPVLPRIALLAFSLCQPFLIESILSWLEEPNNSLKTDKGYGLIGGTVLIYGGIAIATALYWYLHERAMFMSRGCLTSLIYRKTIQAPISAADDKEAVTLMSTDVERIRMGLMQLHEFWANPLQVGIACWLLQRQIGAAFVAPIVVVLICVLASTVVMRFVGPKQTNWMKGIQKRVAHTANVIGNMKHLKISGLTKPVADSIQQLQIDELDAGGAFRLFLVVSVGIGFTPMLLTPVFTFAFVFKDLDATTIFTSLSYLQLLSNPLSSLFQSAPQLVSAFSCLSRIQLFLEKEARHDFRQVTGPNTSKGGLSGGKFQSVIEIRGGNFGWDKDSLALKNINISLAQGLNMVIGPVACGKSTLCKALLGETPNASGQVFVRTKYRRVGYCEQVPFLPNAKIRDAIVGFSSFDEKRYNSVVEATMLLPDLLLLPDGDQTKIGSDGLALSGGQKQRISLARALYLHCDLLILDDILGGLDATTEEHVFWNVFGPSGLLKTRETIVVLCTNAVRHLPLADYVVALGKDGAVVESGTFQELIENKQYVHSLGFEAGGNKITRSATATALASESDADTQSPQVSSIVKKDTASNPTAKDLSRNLGDFKVFKYYCASIGSFRLIAFAIFGVLSGFLSNFPTIWVSYWSENSFNQSKSFYIGIYALLQFLALTVIVVEAAIGMLSLIRTSGSRLHDAALRTLISAPLRFFSKTDTGVVTNLFSQDMTLLDGELPQAFINTSISIWMAIGSAAVVATSSAYILITYPFCFAVVYGVQRFYLRTSRQMRLLDLEAKSPLYTHFLDTIKGTATLRAFDWTEESVLLNNELLNSSQRPAYLLDMIQRWLSFVLDMLVAVIALLVVTLVTQLHSSVGLTGASLVSIMTFGKTLSNLVRMYTQLETSIGAVSRIKTFSDKTPSEDLLGEDQQPSASWPEKGKITVKHMSASYSEAELTEKLENSECLALRDLSFTIEAGQKVAICGRTGSGKSSIVLLLLRLLDPLFTCTGELDIDDVSLLTIDRSTLRRGIIAVPQDPTFFPDGTSFKISLDPFNESTDEECQSVLELTDLWSLVYERGGLSAGLIGDTLSHGQKQLFNLARAVLRRRIRAQRLITDIGETYIKSFDSRAQTRDGGVLILDEINSSVDGETQNTMRDVLWREFEGYTIIMVSHRLEMVMEFDRVFVMDKGQLVEDGAPVQLINKESGFFKDLWLAGKDKA</sequence>